<dbReference type="Gene3D" id="1.10.287.130">
    <property type="match status" value="1"/>
</dbReference>
<dbReference type="Gene3D" id="3.30.565.10">
    <property type="entry name" value="Histidine kinase-like ATPase, C-terminal domain"/>
    <property type="match status" value="1"/>
</dbReference>
<dbReference type="InterPro" id="IPR003594">
    <property type="entry name" value="HATPase_dom"/>
</dbReference>
<dbReference type="SMART" id="SM00387">
    <property type="entry name" value="HATPase_c"/>
    <property type="match status" value="1"/>
</dbReference>
<keyword evidence="7" id="KW-0418">Kinase</keyword>
<dbReference type="RefSeq" id="WP_264946071.1">
    <property type="nucleotide sequence ID" value="NZ_JAPDRA010000011.1"/>
</dbReference>
<dbReference type="Proteomes" id="UP001596977">
    <property type="component" value="Unassembled WGS sequence"/>
</dbReference>
<dbReference type="SUPFAM" id="SSF55874">
    <property type="entry name" value="ATPase domain of HSP90 chaperone/DNA topoisomerase II/histidine kinase"/>
    <property type="match status" value="1"/>
</dbReference>
<protein>
    <recommendedName>
        <fullName evidence="3">histidine kinase</fullName>
        <ecNumber evidence="3">2.7.13.3</ecNumber>
    </recommendedName>
</protein>
<gene>
    <name evidence="12" type="ORF">ACFQ1E_18325</name>
</gene>
<dbReference type="GO" id="GO:0005524">
    <property type="term" value="F:ATP binding"/>
    <property type="evidence" value="ECO:0007669"/>
    <property type="project" value="UniProtKB-KW"/>
</dbReference>
<dbReference type="PROSITE" id="PS50109">
    <property type="entry name" value="HIS_KIN"/>
    <property type="match status" value="1"/>
</dbReference>
<dbReference type="InterPro" id="IPR050428">
    <property type="entry name" value="TCS_sensor_his_kinase"/>
</dbReference>
<keyword evidence="6 10" id="KW-0812">Transmembrane</keyword>
<keyword evidence="12" id="KW-0067">ATP-binding</keyword>
<evidence type="ECO:0000256" key="9">
    <source>
        <dbReference type="ARBA" id="ARBA00023136"/>
    </source>
</evidence>
<dbReference type="PANTHER" id="PTHR45436:SF5">
    <property type="entry name" value="SENSOR HISTIDINE KINASE TRCS"/>
    <property type="match status" value="1"/>
</dbReference>
<proteinExistence type="predicted"/>
<evidence type="ECO:0000256" key="2">
    <source>
        <dbReference type="ARBA" id="ARBA00004370"/>
    </source>
</evidence>
<keyword evidence="4" id="KW-0597">Phosphoprotein</keyword>
<dbReference type="PANTHER" id="PTHR45436">
    <property type="entry name" value="SENSOR HISTIDINE KINASE YKOH"/>
    <property type="match status" value="1"/>
</dbReference>
<evidence type="ECO:0000256" key="10">
    <source>
        <dbReference type="SAM" id="Phobius"/>
    </source>
</evidence>
<evidence type="ECO:0000256" key="5">
    <source>
        <dbReference type="ARBA" id="ARBA00022679"/>
    </source>
</evidence>
<comment type="caution">
    <text evidence="12">The sequence shown here is derived from an EMBL/GenBank/DDBJ whole genome shotgun (WGS) entry which is preliminary data.</text>
</comment>
<evidence type="ECO:0000256" key="1">
    <source>
        <dbReference type="ARBA" id="ARBA00000085"/>
    </source>
</evidence>
<dbReference type="EC" id="2.7.13.3" evidence="3"/>
<evidence type="ECO:0000256" key="3">
    <source>
        <dbReference type="ARBA" id="ARBA00012438"/>
    </source>
</evidence>
<name>A0ABW3HBX2_9SPHN</name>
<dbReference type="InterPro" id="IPR004358">
    <property type="entry name" value="Sig_transdc_His_kin-like_C"/>
</dbReference>
<evidence type="ECO:0000256" key="8">
    <source>
        <dbReference type="ARBA" id="ARBA00022989"/>
    </source>
</evidence>
<dbReference type="InterPro" id="IPR036890">
    <property type="entry name" value="HATPase_C_sf"/>
</dbReference>
<evidence type="ECO:0000256" key="6">
    <source>
        <dbReference type="ARBA" id="ARBA00022692"/>
    </source>
</evidence>
<keyword evidence="5" id="KW-0808">Transferase</keyword>
<reference evidence="13" key="1">
    <citation type="journal article" date="2019" name="Int. J. Syst. Evol. Microbiol.">
        <title>The Global Catalogue of Microorganisms (GCM) 10K type strain sequencing project: providing services to taxonomists for standard genome sequencing and annotation.</title>
        <authorList>
            <consortium name="The Broad Institute Genomics Platform"/>
            <consortium name="The Broad Institute Genome Sequencing Center for Infectious Disease"/>
            <person name="Wu L."/>
            <person name="Ma J."/>
        </authorList>
    </citation>
    <scope>NUCLEOTIDE SEQUENCE [LARGE SCALE GENOMIC DNA]</scope>
    <source>
        <strain evidence="13">CCUG 62982</strain>
    </source>
</reference>
<accession>A0ABW3HBX2</accession>
<keyword evidence="8 10" id="KW-1133">Transmembrane helix</keyword>
<evidence type="ECO:0000313" key="12">
    <source>
        <dbReference type="EMBL" id="MFD0948302.1"/>
    </source>
</evidence>
<evidence type="ECO:0000256" key="7">
    <source>
        <dbReference type="ARBA" id="ARBA00022777"/>
    </source>
</evidence>
<dbReference type="PRINTS" id="PR00344">
    <property type="entry name" value="BCTRLSENSOR"/>
</dbReference>
<comment type="subcellular location">
    <subcellularLocation>
        <location evidence="2">Membrane</location>
    </subcellularLocation>
</comment>
<evidence type="ECO:0000259" key="11">
    <source>
        <dbReference type="PROSITE" id="PS50109"/>
    </source>
</evidence>
<evidence type="ECO:0000313" key="13">
    <source>
        <dbReference type="Proteomes" id="UP001596977"/>
    </source>
</evidence>
<comment type="catalytic activity">
    <reaction evidence="1">
        <text>ATP + protein L-histidine = ADP + protein N-phospho-L-histidine.</text>
        <dbReference type="EC" id="2.7.13.3"/>
    </reaction>
</comment>
<evidence type="ECO:0000256" key="4">
    <source>
        <dbReference type="ARBA" id="ARBA00022553"/>
    </source>
</evidence>
<organism evidence="12 13">
    <name type="scientific">Sphingomonas canadensis</name>
    <dbReference type="NCBI Taxonomy" id="1219257"/>
    <lineage>
        <taxon>Bacteria</taxon>
        <taxon>Pseudomonadati</taxon>
        <taxon>Pseudomonadota</taxon>
        <taxon>Alphaproteobacteria</taxon>
        <taxon>Sphingomonadales</taxon>
        <taxon>Sphingomonadaceae</taxon>
        <taxon>Sphingomonas</taxon>
    </lineage>
</organism>
<keyword evidence="13" id="KW-1185">Reference proteome</keyword>
<sequence>MRLFGKMFLTLAGQALLAAVVPGGLLVWNMHMGQQIQLAQRDREALSGFAATVAEAARAGRPLEQLIPELDRRDPDLLGGRVQLVRPDGTPIAGPGSANAPRAEQPVQVDGRTVAVARVVREPRLTDEDRRYLASQYLGLGAVMAGLFVLLLVAAYEIARRWSRPQTDLFRLSREVVHGEHDFEIDESGPAETVATMKNLRRIASQFNRLETARRTWLVSIADELKRPAEALGGHLEKLAQQDPPVDPELMSALEEDNRRLGQMAEDLNAVALADLGRLPVNFQQVDPRALIHNAIWSNRKRADANGVELTTSTLPEYTVIVRWDGARIEQLFSALIENSLRYTPKRGKIVLGLESSRDAWRLIIDDSAPGVDVMLAQRLFEPFYRNTERGEESGASGLGLATARAIVEAHHGRIEASRSPIGGLRVTVVLPGEPPRA</sequence>
<dbReference type="EMBL" id="JBHTJG010000011">
    <property type="protein sequence ID" value="MFD0948302.1"/>
    <property type="molecule type" value="Genomic_DNA"/>
</dbReference>
<dbReference type="InterPro" id="IPR005467">
    <property type="entry name" value="His_kinase_dom"/>
</dbReference>
<feature type="domain" description="Histidine kinase" evidence="11">
    <location>
        <begin position="220"/>
        <end position="435"/>
    </location>
</feature>
<dbReference type="Pfam" id="PF02518">
    <property type="entry name" value="HATPase_c"/>
    <property type="match status" value="1"/>
</dbReference>
<keyword evidence="12" id="KW-0547">Nucleotide-binding</keyword>
<feature type="transmembrane region" description="Helical" evidence="10">
    <location>
        <begin position="137"/>
        <end position="156"/>
    </location>
</feature>
<keyword evidence="9 10" id="KW-0472">Membrane</keyword>